<dbReference type="SMART" id="SM00342">
    <property type="entry name" value="HTH_ARAC"/>
    <property type="match status" value="1"/>
</dbReference>
<dbReference type="Gene3D" id="1.10.10.60">
    <property type="entry name" value="Homeodomain-like"/>
    <property type="match status" value="1"/>
</dbReference>
<feature type="domain" description="HTH araC/xylS-type" evidence="3">
    <location>
        <begin position="231"/>
        <end position="331"/>
    </location>
</feature>
<comment type="caution">
    <text evidence="4">The sequence shown here is derived from an EMBL/GenBank/DDBJ whole genome shotgun (WGS) entry which is preliminary data.</text>
</comment>
<dbReference type="InterPro" id="IPR053142">
    <property type="entry name" value="PchR_regulatory_protein"/>
</dbReference>
<dbReference type="AlphaFoldDB" id="A0A939EDQ8"/>
<organism evidence="4 5">
    <name type="scientific">Roseibium aggregatum</name>
    <dbReference type="NCBI Taxonomy" id="187304"/>
    <lineage>
        <taxon>Bacteria</taxon>
        <taxon>Pseudomonadati</taxon>
        <taxon>Pseudomonadota</taxon>
        <taxon>Alphaproteobacteria</taxon>
        <taxon>Hyphomicrobiales</taxon>
        <taxon>Stappiaceae</taxon>
        <taxon>Roseibium</taxon>
    </lineage>
</organism>
<dbReference type="PANTHER" id="PTHR47893:SF1">
    <property type="entry name" value="REGULATORY PROTEIN PCHR"/>
    <property type="match status" value="1"/>
</dbReference>
<keyword evidence="1" id="KW-0805">Transcription regulation</keyword>
<dbReference type="InterPro" id="IPR009057">
    <property type="entry name" value="Homeodomain-like_sf"/>
</dbReference>
<evidence type="ECO:0000259" key="3">
    <source>
        <dbReference type="PROSITE" id="PS01124"/>
    </source>
</evidence>
<protein>
    <submittedName>
        <fullName evidence="4">Helix-turn-helix transcriptional regulator</fullName>
    </submittedName>
</protein>
<keyword evidence="2" id="KW-0804">Transcription</keyword>
<evidence type="ECO:0000313" key="4">
    <source>
        <dbReference type="EMBL" id="MBN9671327.1"/>
    </source>
</evidence>
<dbReference type="InterPro" id="IPR018060">
    <property type="entry name" value="HTH_AraC"/>
</dbReference>
<dbReference type="SUPFAM" id="SSF46689">
    <property type="entry name" value="Homeodomain-like"/>
    <property type="match status" value="1"/>
</dbReference>
<sequence length="331" mass="37153">MFVSTDYHKHYVTKKDLMSSAEAGRTHWVGPELGTGDQVLRGAIDFMTIEKGLSVHYSNAEDLHDLKIETQFGPRLSVSLFLEGQVEASVGSFRIPMPHYDGEARRWVPVATAYSQSRVETFVRQARKGVRFKKVTISISKAWLFSHLDVTDPAFGAIKSFTENHLSNFDWLPSAHAVTLAEQIIAAPVKSPFQYRLYVAARVFGLLEEAFRQFSGHGTEVEAAAPMEQDRQKLQAIEHYLSGRKGGWVTAEEMSREVGMSQNSLQRLLSRSYGLSTSRFIRRFMLERAREILERDGATISDAAHLAGYSSPANFATAFKREFGLSPKQVV</sequence>
<dbReference type="RefSeq" id="WP_207141165.1">
    <property type="nucleotide sequence ID" value="NZ_JAEKJZ010000002.1"/>
</dbReference>
<name>A0A939EDQ8_9HYPH</name>
<dbReference type="PROSITE" id="PS01124">
    <property type="entry name" value="HTH_ARAC_FAMILY_2"/>
    <property type="match status" value="1"/>
</dbReference>
<evidence type="ECO:0000256" key="2">
    <source>
        <dbReference type="ARBA" id="ARBA00023163"/>
    </source>
</evidence>
<gene>
    <name evidence="4" type="ORF">JF539_13350</name>
</gene>
<dbReference type="EMBL" id="JAEKJZ010000002">
    <property type="protein sequence ID" value="MBN9671327.1"/>
    <property type="molecule type" value="Genomic_DNA"/>
</dbReference>
<evidence type="ECO:0000313" key="5">
    <source>
        <dbReference type="Proteomes" id="UP000664096"/>
    </source>
</evidence>
<accession>A0A939EDQ8</accession>
<evidence type="ECO:0000256" key="1">
    <source>
        <dbReference type="ARBA" id="ARBA00023015"/>
    </source>
</evidence>
<reference evidence="4" key="1">
    <citation type="submission" date="2020-12" db="EMBL/GenBank/DDBJ databases">
        <title>Oil enriched cultivation method for isolating marine PHA-producing bacteria.</title>
        <authorList>
            <person name="Zheng W."/>
            <person name="Yu S."/>
            <person name="Huang Y."/>
        </authorList>
    </citation>
    <scope>NUCLEOTIDE SEQUENCE</scope>
    <source>
        <strain evidence="4">SY-2-12</strain>
    </source>
</reference>
<dbReference type="PANTHER" id="PTHR47893">
    <property type="entry name" value="REGULATORY PROTEIN PCHR"/>
    <property type="match status" value="1"/>
</dbReference>
<dbReference type="GO" id="GO:0043565">
    <property type="term" value="F:sequence-specific DNA binding"/>
    <property type="evidence" value="ECO:0007669"/>
    <property type="project" value="InterPro"/>
</dbReference>
<dbReference type="Pfam" id="PF12833">
    <property type="entry name" value="HTH_18"/>
    <property type="match status" value="1"/>
</dbReference>
<proteinExistence type="predicted"/>
<dbReference type="GO" id="GO:0003700">
    <property type="term" value="F:DNA-binding transcription factor activity"/>
    <property type="evidence" value="ECO:0007669"/>
    <property type="project" value="InterPro"/>
</dbReference>
<dbReference type="Proteomes" id="UP000664096">
    <property type="component" value="Unassembled WGS sequence"/>
</dbReference>